<feature type="signal peptide" evidence="2">
    <location>
        <begin position="1"/>
        <end position="22"/>
    </location>
</feature>
<protein>
    <submittedName>
        <fullName evidence="3">Uncharacterized protein</fullName>
    </submittedName>
</protein>
<dbReference type="Proteomes" id="UP000005239">
    <property type="component" value="Unassembled WGS sequence"/>
</dbReference>
<accession>A0A2A6D2D0</accession>
<keyword evidence="2" id="KW-0732">Signal</keyword>
<evidence type="ECO:0000313" key="3">
    <source>
        <dbReference type="EnsemblMetazoa" id="PPA20669.1"/>
    </source>
</evidence>
<reference evidence="4" key="1">
    <citation type="journal article" date="2008" name="Nat. Genet.">
        <title>The Pristionchus pacificus genome provides a unique perspective on nematode lifestyle and parasitism.</title>
        <authorList>
            <person name="Dieterich C."/>
            <person name="Clifton S.W."/>
            <person name="Schuster L.N."/>
            <person name="Chinwalla A."/>
            <person name="Delehaunty K."/>
            <person name="Dinkelacker I."/>
            <person name="Fulton L."/>
            <person name="Fulton R."/>
            <person name="Godfrey J."/>
            <person name="Minx P."/>
            <person name="Mitreva M."/>
            <person name="Roeseler W."/>
            <person name="Tian H."/>
            <person name="Witte H."/>
            <person name="Yang S.P."/>
            <person name="Wilson R.K."/>
            <person name="Sommer R.J."/>
        </authorList>
    </citation>
    <scope>NUCLEOTIDE SEQUENCE [LARGE SCALE GENOMIC DNA]</scope>
    <source>
        <strain evidence="4">PS312</strain>
    </source>
</reference>
<organism evidence="3 4">
    <name type="scientific">Pristionchus pacificus</name>
    <name type="common">Parasitic nematode worm</name>
    <dbReference type="NCBI Taxonomy" id="54126"/>
    <lineage>
        <taxon>Eukaryota</taxon>
        <taxon>Metazoa</taxon>
        <taxon>Ecdysozoa</taxon>
        <taxon>Nematoda</taxon>
        <taxon>Chromadorea</taxon>
        <taxon>Rhabditida</taxon>
        <taxon>Rhabditina</taxon>
        <taxon>Diplogasteromorpha</taxon>
        <taxon>Diplogasteroidea</taxon>
        <taxon>Neodiplogasteridae</taxon>
        <taxon>Pristionchus</taxon>
    </lineage>
</organism>
<reference evidence="3" key="2">
    <citation type="submission" date="2022-06" db="UniProtKB">
        <authorList>
            <consortium name="EnsemblMetazoa"/>
        </authorList>
    </citation>
    <scope>IDENTIFICATION</scope>
    <source>
        <strain evidence="3">PS312</strain>
    </source>
</reference>
<feature type="compositionally biased region" description="Polar residues" evidence="1">
    <location>
        <begin position="354"/>
        <end position="369"/>
    </location>
</feature>
<feature type="compositionally biased region" description="Low complexity" evidence="1">
    <location>
        <begin position="335"/>
        <end position="353"/>
    </location>
</feature>
<dbReference type="OrthoDB" id="5852087at2759"/>
<accession>A0A8R1UF93</accession>
<feature type="region of interest" description="Disordered" evidence="1">
    <location>
        <begin position="334"/>
        <end position="369"/>
    </location>
</feature>
<evidence type="ECO:0000256" key="1">
    <source>
        <dbReference type="SAM" id="MobiDB-lite"/>
    </source>
</evidence>
<name>A0A2A6D2D0_PRIPA</name>
<sequence>MVNTFTANFLIVIALFPLLCISTCPNHALLGCVLRLKAQRVPFEKNMMNVVFNIATEAKLLRTCRVYSNTMPCFREKIVDCGDDKQKRMLDEVGRMLMFICSPFSLQRQRNLIKHQRCISAVLNLPPTTDCAVENTVYSRDLIQCRKNCASQSSNFLCTMQNWMSEQNVCTMQSLEQKCGEDAAGLYEQMQVTVFEPHFPIICDRIGRPAIAATTKKLVTTTSKSSTTTLSSSLLPSTYHTITSTSKPSPPSYHASLPTSTVASNSVNEKIVDIVERGMTNNEVDMKPTANRTIADLWYVYTASNGKYQELSQLWRNKKLGILIDSVSNGTLMHSSTKNSTSTSTMTPTVSSTERQMTTTTNDPPTSAVSPRTIKVINILRRLLPDYMPQLSSIFEHVRDGNDLLVFGATSPLPLTTTTYLAKKSSFKRPYTSLKALYTNTTPQNPTNALNHQRAVHRMAPRSEKRLPVANEISTVMPSTTIVQSSSYSPQFPIASFDPNTSSRTLRLPEAIFESGNIHKITTKRAPAVSSISMIHSPPMAEDISQKNYRISYLPTSGTSTTLPIKDNEHGSFPELIKSLMRPIPATEGSQKFFSYPPSNPKFYVTSPQENDSGDQPSLLSLQQLNFVNASNNRSEERVVREVEKWKPWYLGGNRRI</sequence>
<evidence type="ECO:0000313" key="4">
    <source>
        <dbReference type="Proteomes" id="UP000005239"/>
    </source>
</evidence>
<dbReference type="EnsemblMetazoa" id="PPA20669.1">
    <property type="protein sequence ID" value="PPA20669.1"/>
    <property type="gene ID" value="WBGene00110223"/>
</dbReference>
<dbReference type="AlphaFoldDB" id="A0A2A6D2D0"/>
<gene>
    <name evidence="3" type="primary">WBGene00110223</name>
</gene>
<keyword evidence="4" id="KW-1185">Reference proteome</keyword>
<proteinExistence type="predicted"/>
<evidence type="ECO:0000256" key="2">
    <source>
        <dbReference type="SAM" id="SignalP"/>
    </source>
</evidence>
<feature type="chain" id="PRO_5043803213" evidence="2">
    <location>
        <begin position="23"/>
        <end position="657"/>
    </location>
</feature>